<dbReference type="InterPro" id="IPR032466">
    <property type="entry name" value="Metal_Hydrolase"/>
</dbReference>
<dbReference type="RefSeq" id="WP_337717431.1">
    <property type="nucleotide sequence ID" value="NZ_JBBEGL010000007.1"/>
</dbReference>
<evidence type="ECO:0000313" key="3">
    <source>
        <dbReference type="EMBL" id="MEJ2889654.1"/>
    </source>
</evidence>
<dbReference type="PANTHER" id="PTHR21240">
    <property type="entry name" value="2-AMINO-3-CARBOXYLMUCONATE-6-SEMIALDEHYDE DECARBOXYLASE"/>
    <property type="match status" value="1"/>
</dbReference>
<evidence type="ECO:0000256" key="1">
    <source>
        <dbReference type="ARBA" id="ARBA00023239"/>
    </source>
</evidence>
<proteinExistence type="predicted"/>
<name>A0ABU8NB81_9PSEU</name>
<keyword evidence="1" id="KW-0456">Lyase</keyword>
<dbReference type="SUPFAM" id="SSF51556">
    <property type="entry name" value="Metallo-dependent hydrolases"/>
    <property type="match status" value="1"/>
</dbReference>
<dbReference type="Pfam" id="PF04909">
    <property type="entry name" value="Amidohydro_2"/>
    <property type="match status" value="1"/>
</dbReference>
<dbReference type="EMBL" id="JBBEGL010000007">
    <property type="protein sequence ID" value="MEJ2889654.1"/>
    <property type="molecule type" value="Genomic_DNA"/>
</dbReference>
<dbReference type="InterPro" id="IPR032465">
    <property type="entry name" value="ACMSD"/>
</dbReference>
<evidence type="ECO:0000259" key="2">
    <source>
        <dbReference type="Pfam" id="PF04909"/>
    </source>
</evidence>
<feature type="domain" description="Amidohydrolase-related" evidence="2">
    <location>
        <begin position="44"/>
        <end position="323"/>
    </location>
</feature>
<comment type="caution">
    <text evidence="3">The sequence shown here is derived from an EMBL/GenBank/DDBJ whole genome shotgun (WGS) entry which is preliminary data.</text>
</comment>
<dbReference type="Gene3D" id="3.20.20.140">
    <property type="entry name" value="Metal-dependent hydrolases"/>
    <property type="match status" value="1"/>
</dbReference>
<gene>
    <name evidence="3" type="ORF">WCD41_24545</name>
</gene>
<evidence type="ECO:0000313" key="4">
    <source>
        <dbReference type="Proteomes" id="UP001370100"/>
    </source>
</evidence>
<reference evidence="3 4" key="1">
    <citation type="submission" date="2024-03" db="EMBL/GenBank/DDBJ databases">
        <title>Actinomycetospora sp. OC33-EN06, a novel actinomycete isolated from wild orchid (Aerides multiflora).</title>
        <authorList>
            <person name="Suriyachadkun C."/>
        </authorList>
    </citation>
    <scope>NUCLEOTIDE SEQUENCE [LARGE SCALE GENOMIC DNA]</scope>
    <source>
        <strain evidence="3 4">OC33-EN06</strain>
    </source>
</reference>
<sequence>MPLIAVEEHWVAPRITAALAALPPGEADGSLALNDRGDTLDRLADLGEGRLRAMDAQGIDLAIVSHAPPGTQALPAADAVTLARDANDAVAEAVDRHPTRLRAMATLPLTAPDAAAAELERAAGLGHVGAMVHGRARDLLLDDPVLDDVFAVAAARDLPVFIHPQIPAGAVRDAVYSGFDPVTDLGLATFGWGWHVEAATAALRLILRGTFDRHPDLQIVLGHWGELLLFWLDRADSLARVRGLERSVTDYVRTNVVVTSSGMFNPALLRHVLSVTTADRLVFSTDYPFQQPTADEIETFLGEFGAADREAVSHTTARSLFGLG</sequence>
<accession>A0ABU8NB81</accession>
<dbReference type="InterPro" id="IPR006680">
    <property type="entry name" value="Amidohydro-rel"/>
</dbReference>
<protein>
    <submittedName>
        <fullName evidence="3">Amidohydrolase family protein</fullName>
    </submittedName>
</protein>
<keyword evidence="4" id="KW-1185">Reference proteome</keyword>
<organism evidence="3 4">
    <name type="scientific">Actinomycetospora aeridis</name>
    <dbReference type="NCBI Taxonomy" id="3129231"/>
    <lineage>
        <taxon>Bacteria</taxon>
        <taxon>Bacillati</taxon>
        <taxon>Actinomycetota</taxon>
        <taxon>Actinomycetes</taxon>
        <taxon>Pseudonocardiales</taxon>
        <taxon>Pseudonocardiaceae</taxon>
        <taxon>Actinomycetospora</taxon>
    </lineage>
</organism>
<dbReference type="PANTHER" id="PTHR21240:SF30">
    <property type="entry name" value="AMIDOHYDROLASE-RELATED DOMAIN-CONTAINING PROTEIN-RELATED"/>
    <property type="match status" value="1"/>
</dbReference>
<dbReference type="Proteomes" id="UP001370100">
    <property type="component" value="Unassembled WGS sequence"/>
</dbReference>